<dbReference type="RefSeq" id="WP_147210071.1">
    <property type="nucleotide sequence ID" value="NZ_BJYM01000006.1"/>
</dbReference>
<dbReference type="SUPFAM" id="SSF53062">
    <property type="entry name" value="PTS system fructose IIA component-like"/>
    <property type="match status" value="1"/>
</dbReference>
<dbReference type="GO" id="GO:0016301">
    <property type="term" value="F:kinase activity"/>
    <property type="evidence" value="ECO:0007669"/>
    <property type="project" value="UniProtKB-KW"/>
</dbReference>
<evidence type="ECO:0000256" key="1">
    <source>
        <dbReference type="ARBA" id="ARBA00004496"/>
    </source>
</evidence>
<evidence type="ECO:0000256" key="6">
    <source>
        <dbReference type="ARBA" id="ARBA00022683"/>
    </source>
</evidence>
<dbReference type="AlphaFoldDB" id="A0A511ZHY0"/>
<comment type="caution">
    <text evidence="9">The sequence shown here is derived from an EMBL/GenBank/DDBJ whole genome shotgun (WGS) entry which is preliminary data.</text>
</comment>
<evidence type="ECO:0000256" key="5">
    <source>
        <dbReference type="ARBA" id="ARBA00022679"/>
    </source>
</evidence>
<keyword evidence="3" id="KW-0963">Cytoplasm</keyword>
<evidence type="ECO:0000313" key="10">
    <source>
        <dbReference type="Proteomes" id="UP000321558"/>
    </source>
</evidence>
<dbReference type="InterPro" id="IPR051471">
    <property type="entry name" value="Bacterial_PTS_sugar_comp"/>
</dbReference>
<keyword evidence="7" id="KW-0418">Kinase</keyword>
<keyword evidence="6" id="KW-0598">Phosphotransferase system</keyword>
<keyword evidence="2" id="KW-0813">Transport</keyword>
<comment type="subcellular location">
    <subcellularLocation>
        <location evidence="1">Cytoplasm</location>
    </subcellularLocation>
</comment>
<evidence type="ECO:0000256" key="3">
    <source>
        <dbReference type="ARBA" id="ARBA00022490"/>
    </source>
</evidence>
<feature type="domain" description="PTS EIIA type-4" evidence="8">
    <location>
        <begin position="1"/>
        <end position="122"/>
    </location>
</feature>
<dbReference type="OrthoDB" id="9799827at2"/>
<dbReference type="Gene3D" id="3.40.50.510">
    <property type="entry name" value="Phosphotransferase system, mannose-type IIA component"/>
    <property type="match status" value="1"/>
</dbReference>
<evidence type="ECO:0000256" key="2">
    <source>
        <dbReference type="ARBA" id="ARBA00022448"/>
    </source>
</evidence>
<dbReference type="CDD" id="cd00006">
    <property type="entry name" value="PTS_IIA_man"/>
    <property type="match status" value="1"/>
</dbReference>
<keyword evidence="10" id="KW-1185">Reference proteome</keyword>
<keyword evidence="4" id="KW-0762">Sugar transport</keyword>
<organism evidence="9 10">
    <name type="scientific">Oceanobacillus sojae</name>
    <dbReference type="NCBI Taxonomy" id="582851"/>
    <lineage>
        <taxon>Bacteria</taxon>
        <taxon>Bacillati</taxon>
        <taxon>Bacillota</taxon>
        <taxon>Bacilli</taxon>
        <taxon>Bacillales</taxon>
        <taxon>Bacillaceae</taxon>
        <taxon>Oceanobacillus</taxon>
    </lineage>
</organism>
<evidence type="ECO:0000259" key="8">
    <source>
        <dbReference type="PROSITE" id="PS51096"/>
    </source>
</evidence>
<dbReference type="PANTHER" id="PTHR33799:SF1">
    <property type="entry name" value="PTS SYSTEM MANNOSE-SPECIFIC EIIAB COMPONENT-RELATED"/>
    <property type="match status" value="1"/>
</dbReference>
<keyword evidence="5" id="KW-0808">Transferase</keyword>
<dbReference type="InterPro" id="IPR033887">
    <property type="entry name" value="PTS_IIA_man"/>
</dbReference>
<accession>A0A511ZHY0</accession>
<dbReference type="InterPro" id="IPR036662">
    <property type="entry name" value="PTS_EIIA_man-typ_sf"/>
</dbReference>
<proteinExistence type="predicted"/>
<evidence type="ECO:0000256" key="7">
    <source>
        <dbReference type="ARBA" id="ARBA00022777"/>
    </source>
</evidence>
<dbReference type="Proteomes" id="UP000321558">
    <property type="component" value="Unassembled WGS sequence"/>
</dbReference>
<dbReference type="PROSITE" id="PS51096">
    <property type="entry name" value="PTS_EIIA_TYPE_4"/>
    <property type="match status" value="1"/>
</dbReference>
<dbReference type="InterPro" id="IPR004701">
    <property type="entry name" value="PTS_EIIA_man-typ"/>
</dbReference>
<evidence type="ECO:0000313" key="9">
    <source>
        <dbReference type="EMBL" id="GEN87059.1"/>
    </source>
</evidence>
<dbReference type="GO" id="GO:0016020">
    <property type="term" value="C:membrane"/>
    <property type="evidence" value="ECO:0007669"/>
    <property type="project" value="InterPro"/>
</dbReference>
<reference evidence="9 10" key="1">
    <citation type="submission" date="2019-07" db="EMBL/GenBank/DDBJ databases">
        <title>Whole genome shotgun sequence of Oceanobacillus sojae NBRC 105379.</title>
        <authorList>
            <person name="Hosoyama A."/>
            <person name="Uohara A."/>
            <person name="Ohji S."/>
            <person name="Ichikawa N."/>
        </authorList>
    </citation>
    <scope>NUCLEOTIDE SEQUENCE [LARGE SCALE GENOMIC DNA]</scope>
    <source>
        <strain evidence="9 10">NBRC 105379</strain>
    </source>
</reference>
<dbReference type="EMBL" id="BJYM01000006">
    <property type="protein sequence ID" value="GEN87059.1"/>
    <property type="molecule type" value="Genomic_DNA"/>
</dbReference>
<dbReference type="PANTHER" id="PTHR33799">
    <property type="entry name" value="PTS PERMEASE-RELATED-RELATED"/>
    <property type="match status" value="1"/>
</dbReference>
<dbReference type="Pfam" id="PF03610">
    <property type="entry name" value="EIIA-man"/>
    <property type="match status" value="1"/>
</dbReference>
<dbReference type="GO" id="GO:0009401">
    <property type="term" value="P:phosphoenolpyruvate-dependent sugar phosphotransferase system"/>
    <property type="evidence" value="ECO:0007669"/>
    <property type="project" value="UniProtKB-KW"/>
</dbReference>
<protein>
    <submittedName>
        <fullName evidence="9">PTS mannose transporter subunit IIA</fullName>
    </submittedName>
</protein>
<sequence>MKKFLIASHGDFAKEMVNSVQMIMGPAVNINFISMHPHTSIENIKEELNSLIMQGGEENEYIILTDVLGGSISNLCTEFVSNKVNIITGFNLPMMLEMISLQEKMDTNELIDHCINQGKKGIIHVNKVVQNNS</sequence>
<name>A0A511ZHY0_9BACI</name>
<dbReference type="GO" id="GO:0005737">
    <property type="term" value="C:cytoplasm"/>
    <property type="evidence" value="ECO:0007669"/>
    <property type="project" value="UniProtKB-SubCell"/>
</dbReference>
<evidence type="ECO:0000256" key="4">
    <source>
        <dbReference type="ARBA" id="ARBA00022597"/>
    </source>
</evidence>
<gene>
    <name evidence="9" type="ORF">OSO01_17980</name>
</gene>